<keyword evidence="3" id="KW-1185">Reference proteome</keyword>
<accession>A0A437H216</accession>
<proteinExistence type="predicted"/>
<dbReference type="Gene3D" id="3.30.1360.120">
    <property type="entry name" value="Probable tRNA modification gtpase trme, domain 1"/>
    <property type="match status" value="2"/>
</dbReference>
<evidence type="ECO:0000313" key="2">
    <source>
        <dbReference type="EMBL" id="RVQ69553.1"/>
    </source>
</evidence>
<dbReference type="AlphaFoldDB" id="A0A437H216"/>
<reference evidence="2 3" key="1">
    <citation type="submission" date="2018-12" db="EMBL/GenBank/DDBJ databases">
        <title>Croceicoccus ponticola sp. nov., a lipolytic bacterium isolated from seawater.</title>
        <authorList>
            <person name="Yoon J.-H."/>
        </authorList>
    </citation>
    <scope>NUCLEOTIDE SEQUENCE [LARGE SCALE GENOMIC DNA]</scope>
    <source>
        <strain evidence="2 3">GM-16</strain>
    </source>
</reference>
<dbReference type="OrthoDB" id="9796287at2"/>
<dbReference type="InterPro" id="IPR017703">
    <property type="entry name" value="YgfZ/GCV_T_CS"/>
</dbReference>
<keyword evidence="1" id="KW-0809">Transit peptide</keyword>
<sequence length="253" mass="27929">MTNSAGGTRLCKRAIIRLSGAAEGKGDDVADFLQGLVTNDVTGALPVWTALLSPQGKVLFDFFVWPARDAMLLDCESEFAEELVKRLTLYRLRRKIEIAVDKGVAVHWTAHRGDGGADDPRLAAIGQRWLAPVDAAHSDCADAAYLAHRLSLGVTEGRAELGYDRTLWLECNAAELHGVSFKKGCYIGQENTARMNWRQKVNRRLVVVPLGNSSEDRRRAAYPDLDIAVDQVRIADVDLDIFPCWLAPALRTE</sequence>
<dbReference type="Proteomes" id="UP000283003">
    <property type="component" value="Unassembled WGS sequence"/>
</dbReference>
<evidence type="ECO:0000256" key="1">
    <source>
        <dbReference type="ARBA" id="ARBA00022946"/>
    </source>
</evidence>
<dbReference type="PANTHER" id="PTHR22602">
    <property type="entry name" value="TRANSFERASE CAF17, MITOCHONDRIAL-RELATED"/>
    <property type="match status" value="1"/>
</dbReference>
<dbReference type="InterPro" id="IPR045179">
    <property type="entry name" value="YgfZ/GcvT"/>
</dbReference>
<evidence type="ECO:0000313" key="3">
    <source>
        <dbReference type="Proteomes" id="UP000283003"/>
    </source>
</evidence>
<dbReference type="EMBL" id="RXOL01000001">
    <property type="protein sequence ID" value="RVQ69553.1"/>
    <property type="molecule type" value="Genomic_DNA"/>
</dbReference>
<dbReference type="RefSeq" id="WP_127611741.1">
    <property type="nucleotide sequence ID" value="NZ_RXOL01000001.1"/>
</dbReference>
<dbReference type="PANTHER" id="PTHR22602:SF0">
    <property type="entry name" value="TRANSFERASE CAF17, MITOCHONDRIAL-RELATED"/>
    <property type="match status" value="1"/>
</dbReference>
<dbReference type="SUPFAM" id="SSF103025">
    <property type="entry name" value="Folate-binding domain"/>
    <property type="match status" value="1"/>
</dbReference>
<dbReference type="GO" id="GO:0016226">
    <property type="term" value="P:iron-sulfur cluster assembly"/>
    <property type="evidence" value="ECO:0007669"/>
    <property type="project" value="TreeGrafter"/>
</dbReference>
<name>A0A437H216_9SPHN</name>
<organism evidence="2 3">
    <name type="scientific">Croceicoccus ponticola</name>
    <dbReference type="NCBI Taxonomy" id="2217664"/>
    <lineage>
        <taxon>Bacteria</taxon>
        <taxon>Pseudomonadati</taxon>
        <taxon>Pseudomonadota</taxon>
        <taxon>Alphaproteobacteria</taxon>
        <taxon>Sphingomonadales</taxon>
        <taxon>Erythrobacteraceae</taxon>
        <taxon>Croceicoccus</taxon>
    </lineage>
</organism>
<protein>
    <submittedName>
        <fullName evidence="2">Folate-binding protein</fullName>
    </submittedName>
</protein>
<dbReference type="InterPro" id="IPR027266">
    <property type="entry name" value="TrmE/GcvT-like"/>
</dbReference>
<comment type="caution">
    <text evidence="2">The sequence shown here is derived from an EMBL/GenBank/DDBJ whole genome shotgun (WGS) entry which is preliminary data.</text>
</comment>
<gene>
    <name evidence="2" type="ORF">EKN06_05135</name>
</gene>
<dbReference type="NCBIfam" id="TIGR03317">
    <property type="entry name" value="ygfZ_signature"/>
    <property type="match status" value="1"/>
</dbReference>